<dbReference type="Pfam" id="PF00784">
    <property type="entry name" value="MyTH4"/>
    <property type="match status" value="1"/>
</dbReference>
<dbReference type="SMART" id="SM00324">
    <property type="entry name" value="RhoGAP"/>
    <property type="match status" value="1"/>
</dbReference>
<dbReference type="InterPro" id="IPR000198">
    <property type="entry name" value="RhoGAP_dom"/>
</dbReference>
<dbReference type="PANTHER" id="PTHR45876:SF8">
    <property type="entry name" value="FI04035P"/>
    <property type="match status" value="1"/>
</dbReference>
<feature type="domain" description="MyTH4" evidence="3">
    <location>
        <begin position="179"/>
        <end position="347"/>
    </location>
</feature>
<evidence type="ECO:0000313" key="5">
    <source>
        <dbReference type="Proteomes" id="UP000076798"/>
    </source>
</evidence>
<dbReference type="Pfam" id="PF00620">
    <property type="entry name" value="RhoGAP"/>
    <property type="match status" value="1"/>
</dbReference>
<dbReference type="InterPro" id="IPR038185">
    <property type="entry name" value="MyTH4_dom_sf"/>
</dbReference>
<proteinExistence type="predicted"/>
<dbReference type="PROSITE" id="PS50238">
    <property type="entry name" value="RHOGAP"/>
    <property type="match status" value="1"/>
</dbReference>
<dbReference type="InterPro" id="IPR000857">
    <property type="entry name" value="MyTH4_dom"/>
</dbReference>
<dbReference type="SUPFAM" id="SSF48350">
    <property type="entry name" value="GTPase activation domain, GAP"/>
    <property type="match status" value="1"/>
</dbReference>
<dbReference type="PROSITE" id="PS51016">
    <property type="entry name" value="MYTH4"/>
    <property type="match status" value="1"/>
</dbReference>
<dbReference type="Proteomes" id="UP000076798">
    <property type="component" value="Unassembled WGS sequence"/>
</dbReference>
<dbReference type="EMBL" id="KV428071">
    <property type="protein sequence ID" value="KZT38035.1"/>
    <property type="molecule type" value="Genomic_DNA"/>
</dbReference>
<feature type="domain" description="Rho-GAP" evidence="2">
    <location>
        <begin position="358"/>
        <end position="554"/>
    </location>
</feature>
<feature type="region of interest" description="Disordered" evidence="1">
    <location>
        <begin position="565"/>
        <end position="585"/>
    </location>
</feature>
<organism evidence="4 5">
    <name type="scientific">Sistotremastrum suecicum HHB10207 ss-3</name>
    <dbReference type="NCBI Taxonomy" id="1314776"/>
    <lineage>
        <taxon>Eukaryota</taxon>
        <taxon>Fungi</taxon>
        <taxon>Dikarya</taxon>
        <taxon>Basidiomycota</taxon>
        <taxon>Agaricomycotina</taxon>
        <taxon>Agaricomycetes</taxon>
        <taxon>Sistotremastrales</taxon>
        <taxon>Sistotremastraceae</taxon>
        <taxon>Sistotremastrum</taxon>
    </lineage>
</organism>
<reference evidence="4 5" key="1">
    <citation type="journal article" date="2016" name="Mol. Biol. Evol.">
        <title>Comparative Genomics of Early-Diverging Mushroom-Forming Fungi Provides Insights into the Origins of Lignocellulose Decay Capabilities.</title>
        <authorList>
            <person name="Nagy L.G."/>
            <person name="Riley R."/>
            <person name="Tritt A."/>
            <person name="Adam C."/>
            <person name="Daum C."/>
            <person name="Floudas D."/>
            <person name="Sun H."/>
            <person name="Yadav J.S."/>
            <person name="Pangilinan J."/>
            <person name="Larsson K.H."/>
            <person name="Matsuura K."/>
            <person name="Barry K."/>
            <person name="Labutti K."/>
            <person name="Kuo R."/>
            <person name="Ohm R.A."/>
            <person name="Bhattacharya S.S."/>
            <person name="Shirouzu T."/>
            <person name="Yoshinaga Y."/>
            <person name="Martin F.M."/>
            <person name="Grigoriev I.V."/>
            <person name="Hibbett D.S."/>
        </authorList>
    </citation>
    <scope>NUCLEOTIDE SEQUENCE [LARGE SCALE GENOMIC DNA]</scope>
    <source>
        <strain evidence="4 5">HHB10207 ss-3</strain>
    </source>
</reference>
<gene>
    <name evidence="4" type="ORF">SISSUDRAFT_788020</name>
</gene>
<dbReference type="STRING" id="1314776.A0A166D159"/>
<dbReference type="Gene3D" id="1.25.40.530">
    <property type="entry name" value="MyTH4 domain"/>
    <property type="match status" value="1"/>
</dbReference>
<protein>
    <submittedName>
        <fullName evidence="4">Rho GTPase activation protein</fullName>
    </submittedName>
</protein>
<evidence type="ECO:0000313" key="4">
    <source>
        <dbReference type="EMBL" id="KZT38035.1"/>
    </source>
</evidence>
<dbReference type="GO" id="GO:0007165">
    <property type="term" value="P:signal transduction"/>
    <property type="evidence" value="ECO:0007669"/>
    <property type="project" value="InterPro"/>
</dbReference>
<dbReference type="PANTHER" id="PTHR45876">
    <property type="entry name" value="FI04035P"/>
    <property type="match status" value="1"/>
</dbReference>
<name>A0A166D159_9AGAM</name>
<keyword evidence="5" id="KW-1185">Reference proteome</keyword>
<evidence type="ECO:0000256" key="1">
    <source>
        <dbReference type="SAM" id="MobiDB-lite"/>
    </source>
</evidence>
<dbReference type="OrthoDB" id="437889at2759"/>
<dbReference type="Gene3D" id="1.10.555.10">
    <property type="entry name" value="Rho GTPase activation protein"/>
    <property type="match status" value="1"/>
</dbReference>
<dbReference type="GO" id="GO:0005856">
    <property type="term" value="C:cytoskeleton"/>
    <property type="evidence" value="ECO:0007669"/>
    <property type="project" value="InterPro"/>
</dbReference>
<dbReference type="AlphaFoldDB" id="A0A166D159"/>
<sequence length="585" mass="65457">MHSQSLFFGGTTTHFVAIHCRCFILHFTSTSFFPSTMCLGPAFTFIYTPSPKGDAHSRHPRSSHQSEKTLISHAALYSADATHPNAPSSLRIKANKPILVAQTQTRGTSTSTNGSTLDNNQHGLSELYQQDLERRTIPQDLADEIQQFVESDFAKRYFSTHRTGFIFKRKVPMELMMMWQKAPLMAPLLLLNKTLHKDAVRIFRVIQQVMGDREYEGRRQPPGSPGRSPGGSVAKGILEEERWMLGEGILHGELRDEIYCQLVKQLSGNPQPDSVFRGWQLMSVLLITFPPSKNFEAYLRTFIEQRRGQKESRVDVMAKYCLGRLPIISQKGPRGKAPGLSEIESASDAPFNPSTFGEPLDTILRIQSRTYASLKVPIILPFLADGILALGGTQQEGIFRVPGDGDTVSELKARIDRGYYTLDGINDPHIPASLLKLWLRELQYPLVPEELYNDCIQCAASAEANKDPEECLSMISRLPTINRRVVLFVISFLQLFLEDKVQTATKMTAANLALVMAPNLLRCNSDSMAVVFTNAQYEQIFVYNLLLYLKCDVVDPDYVPRHGLGATGNVHTGGNPRRSRGQRPA</sequence>
<dbReference type="GO" id="GO:0005096">
    <property type="term" value="F:GTPase activator activity"/>
    <property type="evidence" value="ECO:0007669"/>
    <property type="project" value="TreeGrafter"/>
</dbReference>
<dbReference type="SMART" id="SM00139">
    <property type="entry name" value="MyTH4"/>
    <property type="match status" value="1"/>
</dbReference>
<evidence type="ECO:0000259" key="2">
    <source>
        <dbReference type="PROSITE" id="PS50238"/>
    </source>
</evidence>
<dbReference type="FunFam" id="1.10.555.10:FF:000045">
    <property type="entry name" value="RhoGAP domain containing protein"/>
    <property type="match status" value="1"/>
</dbReference>
<evidence type="ECO:0000259" key="3">
    <source>
        <dbReference type="PROSITE" id="PS51016"/>
    </source>
</evidence>
<accession>A0A166D159</accession>
<dbReference type="InterPro" id="IPR008936">
    <property type="entry name" value="Rho_GTPase_activation_prot"/>
</dbReference>
<dbReference type="GO" id="GO:0005737">
    <property type="term" value="C:cytoplasm"/>
    <property type="evidence" value="ECO:0007669"/>
    <property type="project" value="TreeGrafter"/>
</dbReference>